<feature type="non-terminal residue" evidence="1">
    <location>
        <position position="76"/>
    </location>
</feature>
<dbReference type="Pfam" id="PF12784">
    <property type="entry name" value="PDDEXK_2"/>
    <property type="match status" value="1"/>
</dbReference>
<reference evidence="1" key="1">
    <citation type="submission" date="2013-12" db="EMBL/GenBank/DDBJ databases">
        <title>A Varibaculum cambriense genome reconstructed from a premature infant gut community with otherwise low bacterial novelty that shifts toward anaerobic metabolism during the third week of life.</title>
        <authorList>
            <person name="Brown C.T."/>
            <person name="Sharon I."/>
            <person name="Thomas B.C."/>
            <person name="Castelle C.J."/>
            <person name="Morowitz M.J."/>
            <person name="Banfield J.F."/>
        </authorList>
    </citation>
    <scope>NUCLEOTIDE SEQUENCE</scope>
</reference>
<accession>W1YE46</accession>
<dbReference type="AlphaFoldDB" id="W1YE46"/>
<feature type="non-terminal residue" evidence="1">
    <location>
        <position position="1"/>
    </location>
</feature>
<protein>
    <submittedName>
        <fullName evidence="1">Uncharacterized protein</fullName>
    </submittedName>
</protein>
<dbReference type="EMBL" id="AZMM01005309">
    <property type="protein sequence ID" value="ETJ40767.1"/>
    <property type="molecule type" value="Genomic_DNA"/>
</dbReference>
<name>W1YE46_9ZZZZ</name>
<dbReference type="NCBIfam" id="TIGR01784">
    <property type="entry name" value="T_den_put_tspse"/>
    <property type="match status" value="1"/>
</dbReference>
<sequence>RTIYMPARSLYYWSKIYMEQLQIGQIYKKLNRTICINILDFISTESKKYHSVYRLKETEENFELTNLMEIHFIEIP</sequence>
<evidence type="ECO:0000313" key="1">
    <source>
        <dbReference type="EMBL" id="ETJ40767.1"/>
    </source>
</evidence>
<gene>
    <name evidence="1" type="ORF">Q604_UNBC05309G0001</name>
</gene>
<comment type="caution">
    <text evidence="1">The sequence shown here is derived from an EMBL/GenBank/DDBJ whole genome shotgun (WGS) entry which is preliminary data.</text>
</comment>
<dbReference type="InterPro" id="IPR010106">
    <property type="entry name" value="RpnA"/>
</dbReference>
<proteinExistence type="predicted"/>
<organism evidence="1">
    <name type="scientific">human gut metagenome</name>
    <dbReference type="NCBI Taxonomy" id="408170"/>
    <lineage>
        <taxon>unclassified sequences</taxon>
        <taxon>metagenomes</taxon>
        <taxon>organismal metagenomes</taxon>
    </lineage>
</organism>